<feature type="signal peptide" evidence="1">
    <location>
        <begin position="1"/>
        <end position="17"/>
    </location>
</feature>
<organism evidence="3 4">
    <name type="scientific">Mycena pura</name>
    <dbReference type="NCBI Taxonomy" id="153505"/>
    <lineage>
        <taxon>Eukaryota</taxon>
        <taxon>Fungi</taxon>
        <taxon>Dikarya</taxon>
        <taxon>Basidiomycota</taxon>
        <taxon>Agaricomycotina</taxon>
        <taxon>Agaricomycetes</taxon>
        <taxon>Agaricomycetidae</taxon>
        <taxon>Agaricales</taxon>
        <taxon>Marasmiineae</taxon>
        <taxon>Mycenaceae</taxon>
        <taxon>Mycena</taxon>
    </lineage>
</organism>
<evidence type="ECO:0000313" key="4">
    <source>
        <dbReference type="Proteomes" id="UP001219525"/>
    </source>
</evidence>
<accession>A0AAD6V4S6</accession>
<reference evidence="3" key="1">
    <citation type="submission" date="2023-03" db="EMBL/GenBank/DDBJ databases">
        <title>Massive genome expansion in bonnet fungi (Mycena s.s.) driven by repeated elements and novel gene families across ecological guilds.</title>
        <authorList>
            <consortium name="Lawrence Berkeley National Laboratory"/>
            <person name="Harder C.B."/>
            <person name="Miyauchi S."/>
            <person name="Viragh M."/>
            <person name="Kuo A."/>
            <person name="Thoen E."/>
            <person name="Andreopoulos B."/>
            <person name="Lu D."/>
            <person name="Skrede I."/>
            <person name="Drula E."/>
            <person name="Henrissat B."/>
            <person name="Morin E."/>
            <person name="Kohler A."/>
            <person name="Barry K."/>
            <person name="LaButti K."/>
            <person name="Morin E."/>
            <person name="Salamov A."/>
            <person name="Lipzen A."/>
            <person name="Mereny Z."/>
            <person name="Hegedus B."/>
            <person name="Baldrian P."/>
            <person name="Stursova M."/>
            <person name="Weitz H."/>
            <person name="Taylor A."/>
            <person name="Grigoriev I.V."/>
            <person name="Nagy L.G."/>
            <person name="Martin F."/>
            <person name="Kauserud H."/>
        </authorList>
    </citation>
    <scope>NUCLEOTIDE SEQUENCE</scope>
    <source>
        <strain evidence="3">9144</strain>
    </source>
</reference>
<dbReference type="EMBL" id="JARJCW010000066">
    <property type="protein sequence ID" value="KAJ7199766.1"/>
    <property type="molecule type" value="Genomic_DNA"/>
</dbReference>
<dbReference type="Proteomes" id="UP001219525">
    <property type="component" value="Unassembled WGS sequence"/>
</dbReference>
<proteinExistence type="predicted"/>
<dbReference type="Pfam" id="PF12697">
    <property type="entry name" value="Abhydrolase_6"/>
    <property type="match status" value="1"/>
</dbReference>
<evidence type="ECO:0000259" key="2">
    <source>
        <dbReference type="Pfam" id="PF12697"/>
    </source>
</evidence>
<keyword evidence="4" id="KW-1185">Reference proteome</keyword>
<comment type="caution">
    <text evidence="3">The sequence shown here is derived from an EMBL/GenBank/DDBJ whole genome shotgun (WGS) entry which is preliminary data.</text>
</comment>
<dbReference type="AlphaFoldDB" id="A0AAD6V4S6"/>
<name>A0AAD6V4S6_9AGAR</name>
<evidence type="ECO:0000256" key="1">
    <source>
        <dbReference type="SAM" id="SignalP"/>
    </source>
</evidence>
<feature type="chain" id="PRO_5042192163" description="AB hydrolase-1 domain-containing protein" evidence="1">
    <location>
        <begin position="18"/>
        <end position="363"/>
    </location>
</feature>
<dbReference type="SUPFAM" id="SSF53474">
    <property type="entry name" value="alpha/beta-Hydrolases"/>
    <property type="match status" value="1"/>
</dbReference>
<evidence type="ECO:0000313" key="3">
    <source>
        <dbReference type="EMBL" id="KAJ7199766.1"/>
    </source>
</evidence>
<dbReference type="InterPro" id="IPR029058">
    <property type="entry name" value="AB_hydrolase_fold"/>
</dbReference>
<feature type="domain" description="AB hydrolase-1" evidence="2">
    <location>
        <begin position="85"/>
        <end position="341"/>
    </location>
</feature>
<protein>
    <recommendedName>
        <fullName evidence="2">AB hydrolase-1 domain-containing protein</fullName>
    </recommendedName>
</protein>
<gene>
    <name evidence="3" type="ORF">GGX14DRAFT_661121</name>
</gene>
<dbReference type="Gene3D" id="3.40.50.1820">
    <property type="entry name" value="alpha/beta hydrolase"/>
    <property type="match status" value="1"/>
</dbReference>
<dbReference type="InterPro" id="IPR000073">
    <property type="entry name" value="AB_hydrolase_1"/>
</dbReference>
<sequence length="363" mass="39243">MLLSALSVVFLLSRVFASSAASCRCSSLTIPVHVNVFVPKDPTDVFAGLKSNASSLRRVDNIYDIYGVFCQPDPASNQNANVLQLLVHGFTYTSQYWSPPVEEFRNYSYMAFSCDRGLSSLAVDWLGVGLSTRPLNASDVQYPTVSDALSQVARHLKTVSILPGLEPFRKIIGVGHSAGSGLLNFGVIVDGAQSPFDGLILTGSLMVGPGDEPPPQLFLSARDDTPLRWGAIDPGYITTDQRALFYPSDPTAFSPRMLIFDNLVKDTGTMSIFSQTATTSLMTEYTGPVARIVGSEDQLFCAGTDRCVDVVSLTAAERVLWPAAKSFDVVVAQGSGHDLNLDFFADGPFHTFVRFVTQFIGPV</sequence>
<keyword evidence="1" id="KW-0732">Signal</keyword>